<dbReference type="EMBL" id="GGFL01010579">
    <property type="protein sequence ID" value="MBW74757.1"/>
    <property type="molecule type" value="Transcribed_RNA"/>
</dbReference>
<dbReference type="AlphaFoldDB" id="A0A2M4DB41"/>
<name>A0A2M4DB41_ANODA</name>
<protein>
    <submittedName>
        <fullName evidence="2">Putative secreted protein</fullName>
    </submittedName>
</protein>
<organism evidence="2">
    <name type="scientific">Anopheles darlingi</name>
    <name type="common">Mosquito</name>
    <dbReference type="NCBI Taxonomy" id="43151"/>
    <lineage>
        <taxon>Eukaryota</taxon>
        <taxon>Metazoa</taxon>
        <taxon>Ecdysozoa</taxon>
        <taxon>Arthropoda</taxon>
        <taxon>Hexapoda</taxon>
        <taxon>Insecta</taxon>
        <taxon>Pterygota</taxon>
        <taxon>Neoptera</taxon>
        <taxon>Endopterygota</taxon>
        <taxon>Diptera</taxon>
        <taxon>Nematocera</taxon>
        <taxon>Culicoidea</taxon>
        <taxon>Culicidae</taxon>
        <taxon>Anophelinae</taxon>
        <taxon>Anopheles</taxon>
    </lineage>
</organism>
<reference evidence="2" key="1">
    <citation type="submission" date="2018-01" db="EMBL/GenBank/DDBJ databases">
        <title>An insight into the sialome of Amazonian anophelines.</title>
        <authorList>
            <person name="Ribeiro J.M."/>
            <person name="Scarpassa V."/>
            <person name="Calvo E."/>
        </authorList>
    </citation>
    <scope>NUCLEOTIDE SEQUENCE</scope>
</reference>
<evidence type="ECO:0000256" key="1">
    <source>
        <dbReference type="SAM" id="SignalP"/>
    </source>
</evidence>
<accession>A0A2M4DB41</accession>
<proteinExistence type="predicted"/>
<feature type="chain" id="PRO_5014792200" evidence="1">
    <location>
        <begin position="20"/>
        <end position="99"/>
    </location>
</feature>
<keyword evidence="1" id="KW-0732">Signal</keyword>
<sequence>MMLLLLLRVVAATTTTVKAHTMPTSTATMAIKNTKNRVNHYANERILAKTAPRKWSLCVCVCVQCYTAVKHFYLMLSHKTLKPQTNNPKTRLQGARSPV</sequence>
<feature type="signal peptide" evidence="1">
    <location>
        <begin position="1"/>
        <end position="19"/>
    </location>
</feature>
<evidence type="ECO:0000313" key="2">
    <source>
        <dbReference type="EMBL" id="MBW74757.1"/>
    </source>
</evidence>